<dbReference type="SUPFAM" id="SSF48452">
    <property type="entry name" value="TPR-like"/>
    <property type="match status" value="2"/>
</dbReference>
<gene>
    <name evidence="3" type="ORF">SAMN05216325_11716</name>
</gene>
<dbReference type="Pfam" id="PF12770">
    <property type="entry name" value="CHAT"/>
    <property type="match status" value="1"/>
</dbReference>
<dbReference type="PANTHER" id="PTHR10098">
    <property type="entry name" value="RAPSYN-RELATED"/>
    <property type="match status" value="1"/>
</dbReference>
<evidence type="ECO:0000259" key="2">
    <source>
        <dbReference type="Pfam" id="PF12770"/>
    </source>
</evidence>
<organism evidence="3 4">
    <name type="scientific">Nitrosomonas marina</name>
    <dbReference type="NCBI Taxonomy" id="917"/>
    <lineage>
        <taxon>Bacteria</taxon>
        <taxon>Pseudomonadati</taxon>
        <taxon>Pseudomonadota</taxon>
        <taxon>Betaproteobacteria</taxon>
        <taxon>Nitrosomonadales</taxon>
        <taxon>Nitrosomonadaceae</taxon>
        <taxon>Nitrosomonas</taxon>
    </lineage>
</organism>
<dbReference type="PROSITE" id="PS51257">
    <property type="entry name" value="PROKAR_LIPOPROTEIN"/>
    <property type="match status" value="1"/>
</dbReference>
<reference evidence="3 4" key="1">
    <citation type="submission" date="2016-10" db="EMBL/GenBank/DDBJ databases">
        <authorList>
            <person name="de Groot N.N."/>
        </authorList>
    </citation>
    <scope>NUCLEOTIDE SEQUENCE [LARGE SCALE GENOMIC DNA]</scope>
    <source>
        <strain evidence="3 4">Nm22</strain>
    </source>
</reference>
<dbReference type="Pfam" id="PF13176">
    <property type="entry name" value="TPR_7"/>
    <property type="match status" value="1"/>
</dbReference>
<dbReference type="InterPro" id="IPR024983">
    <property type="entry name" value="CHAT_dom"/>
</dbReference>
<dbReference type="InterPro" id="IPR019734">
    <property type="entry name" value="TPR_rpt"/>
</dbReference>
<feature type="repeat" description="TPR" evidence="1">
    <location>
        <begin position="318"/>
        <end position="351"/>
    </location>
</feature>
<dbReference type="Pfam" id="PF13181">
    <property type="entry name" value="TPR_8"/>
    <property type="match status" value="1"/>
</dbReference>
<protein>
    <submittedName>
        <fullName evidence="3">CHAT domain-containing protein</fullName>
    </submittedName>
</protein>
<dbReference type="STRING" id="917.SAMN05216326_10159"/>
<dbReference type="InterPro" id="IPR011990">
    <property type="entry name" value="TPR-like_helical_dom_sf"/>
</dbReference>
<dbReference type="EMBL" id="FOCP01000017">
    <property type="protein sequence ID" value="SEN40905.1"/>
    <property type="molecule type" value="Genomic_DNA"/>
</dbReference>
<evidence type="ECO:0000256" key="1">
    <source>
        <dbReference type="PROSITE-ProRule" id="PRU00339"/>
    </source>
</evidence>
<dbReference type="GO" id="GO:0042802">
    <property type="term" value="F:identical protein binding"/>
    <property type="evidence" value="ECO:0007669"/>
    <property type="project" value="InterPro"/>
</dbReference>
<dbReference type="AlphaFoldDB" id="A0A1H8GAY0"/>
<dbReference type="SMART" id="SM00028">
    <property type="entry name" value="TPR"/>
    <property type="match status" value="9"/>
</dbReference>
<dbReference type="Pfam" id="PF07721">
    <property type="entry name" value="TPR_4"/>
    <property type="match status" value="1"/>
</dbReference>
<dbReference type="OrthoDB" id="8549434at2"/>
<evidence type="ECO:0000313" key="3">
    <source>
        <dbReference type="EMBL" id="SEN40905.1"/>
    </source>
</evidence>
<dbReference type="InterPro" id="IPR011717">
    <property type="entry name" value="TPR-4"/>
</dbReference>
<feature type="repeat" description="TPR" evidence="1">
    <location>
        <begin position="358"/>
        <end position="391"/>
    </location>
</feature>
<dbReference type="Gene3D" id="1.25.40.10">
    <property type="entry name" value="Tetratricopeptide repeat domain"/>
    <property type="match status" value="3"/>
</dbReference>
<dbReference type="PANTHER" id="PTHR10098:SF108">
    <property type="entry name" value="TETRATRICOPEPTIDE REPEAT PROTEIN 28"/>
    <property type="match status" value="1"/>
</dbReference>
<proteinExistence type="predicted"/>
<sequence>MLFGKLLIPPGRSLCIIFTMLICSCAAPMLRISDMPVPTLYQLGMDAYKLGNLGLAQRYWDQGLSKTNQNESMSSWSGAFLAGLANAHENLGNHEFAIDLARQALEIAEAYSDQGLKAETHVTLGRAYLQAGNYSAAKHHSELARILAQQIGNLVLESDSTRNLGAIYKNQGEFNRAENYYQTALTLATRAEDLLLQAKALNNLGELSQRRGQYVEGLEFYEQSLQLRQKTEDLAGQGNVLGNLCRIYRDLNEYEQALLFCKRALKISRKTRTKAYEANHLNNIAEIYWRLGKFKKAKKNFIQSIEIKQALGDRDGEARAWNNLAVILKSEGKYEKALDSFFKSLNIKQQINDISGQSATYYNIGLTYTDLDRYNDALEYLKHALLIQAELSEAGLLWRIYGKLSDIHKYLNHPDLAVFFGKLAVNHIQSLRAENLELNKHLQKSFLEDKRVIYENLANLLIDQGRFPEAQQVLAMLKEEEYFDFIQRQGTLEGNSTKATYTRTESDYAARYHQLTSGLIEQRKTYTQLNKKKESGQILTQMETQRLNELNATLKEARTIYLEFLNELEQVFEEERHLKEFYARDLDEINQTQYLLSKFENTVLVYYLYTDEKLRILLVDANLSFSPTLYEQPINRRELNHLIHAFREALSRRNDPLIFAEKLFKLLIEPIQADLDLLQPETLLIYPARSLRYLPFSALFDGERYLTEQYAITMYNAAAQSYLLLDKPRDHWSIAGFGVSESLDPVFSDLPAVEDEINVIVKEKIADETGILPGSAYLNQEFTPDQLIQVLKQRDAYQVIHLATHFKFTPGSPISSFLLAGKGTHISLQDLLQGDYQMAGKDLVTLSACETALGELDDPEQDGKELEGLGTLIQRKGAHAVLATLWPVADQSTAVFMAQFYTLREQKSISKAEAIRQTQRLFIQGNVIMDETSRKARLRGISLPADEIVESQFEHPYFWAPFILMGNWQ</sequence>
<keyword evidence="1" id="KW-0802">TPR repeat</keyword>
<feature type="domain" description="CHAT" evidence="2">
    <location>
        <begin position="659"/>
        <end position="967"/>
    </location>
</feature>
<dbReference type="Proteomes" id="UP000199459">
    <property type="component" value="Unassembled WGS sequence"/>
</dbReference>
<evidence type="ECO:0000313" key="4">
    <source>
        <dbReference type="Proteomes" id="UP000199459"/>
    </source>
</evidence>
<accession>A0A1H8GAY0</accession>
<feature type="repeat" description="TPR" evidence="1">
    <location>
        <begin position="158"/>
        <end position="191"/>
    </location>
</feature>
<name>A0A1H8GAY0_9PROT</name>
<feature type="repeat" description="TPR" evidence="1">
    <location>
        <begin position="198"/>
        <end position="231"/>
    </location>
</feature>
<dbReference type="Pfam" id="PF13424">
    <property type="entry name" value="TPR_12"/>
    <property type="match status" value="3"/>
</dbReference>
<dbReference type="PROSITE" id="PS50005">
    <property type="entry name" value="TPR"/>
    <property type="match status" value="4"/>
</dbReference>